<evidence type="ECO:0000313" key="1">
    <source>
        <dbReference type="EMBL" id="MFD2164506.1"/>
    </source>
</evidence>
<reference evidence="2" key="1">
    <citation type="journal article" date="2019" name="Int. J. Syst. Evol. Microbiol.">
        <title>The Global Catalogue of Microorganisms (GCM) 10K type strain sequencing project: providing services to taxonomists for standard genome sequencing and annotation.</title>
        <authorList>
            <consortium name="The Broad Institute Genomics Platform"/>
            <consortium name="The Broad Institute Genome Sequencing Center for Infectious Disease"/>
            <person name="Wu L."/>
            <person name="Ma J."/>
        </authorList>
    </citation>
    <scope>NUCLEOTIDE SEQUENCE [LARGE SCALE GENOMIC DNA]</scope>
    <source>
        <strain evidence="2">KCTC 42217</strain>
    </source>
</reference>
<name>A0ABW4ZS45_9SPHI</name>
<dbReference type="EMBL" id="JBHUHZ010000005">
    <property type="protein sequence ID" value="MFD2164506.1"/>
    <property type="molecule type" value="Genomic_DNA"/>
</dbReference>
<dbReference type="Proteomes" id="UP001597387">
    <property type="component" value="Unassembled WGS sequence"/>
</dbReference>
<sequence>MKEFMTQLNAVWDFELQKIQASEEHIVRICERVLTITRKALADLRTHLLIAEFKDKEEEIWFFKEAKPQLLSKLIYHEKLYNLELRRPLGRDKLVRKYLENEILHLEHSYESYTEFYLYFRTGQTTNDEHYFLRTHQSCFNDCEAHGFDSDPNLSTGYDCKVARILAQDMLVTYLNREIYKLKGHASVHKHHDSAHSLEWTGSKTSLVELIYGLAQAGVINHGKSDYKEIAHSFERLFNTSLGNIYKTFEKIRMRETGPTTFLDTVKVKLIDYTDKFNEYRVN</sequence>
<dbReference type="Pfam" id="PF09357">
    <property type="entry name" value="RteC"/>
    <property type="match status" value="1"/>
</dbReference>
<accession>A0ABW4ZS45</accession>
<dbReference type="RefSeq" id="WP_255905605.1">
    <property type="nucleotide sequence ID" value="NZ_JAFMZO010000006.1"/>
</dbReference>
<proteinExistence type="predicted"/>
<dbReference type="InterPro" id="IPR018534">
    <property type="entry name" value="Tet_reg_excision_RteC"/>
</dbReference>
<gene>
    <name evidence="1" type="ORF">ACFSJU_19025</name>
</gene>
<comment type="caution">
    <text evidence="1">The sequence shown here is derived from an EMBL/GenBank/DDBJ whole genome shotgun (WGS) entry which is preliminary data.</text>
</comment>
<keyword evidence="2" id="KW-1185">Reference proteome</keyword>
<organism evidence="1 2">
    <name type="scientific">Paradesertivirga mongoliensis</name>
    <dbReference type="NCBI Taxonomy" id="2100740"/>
    <lineage>
        <taxon>Bacteria</taxon>
        <taxon>Pseudomonadati</taxon>
        <taxon>Bacteroidota</taxon>
        <taxon>Sphingobacteriia</taxon>
        <taxon>Sphingobacteriales</taxon>
        <taxon>Sphingobacteriaceae</taxon>
        <taxon>Paradesertivirga</taxon>
    </lineage>
</organism>
<evidence type="ECO:0000313" key="2">
    <source>
        <dbReference type="Proteomes" id="UP001597387"/>
    </source>
</evidence>
<protein>
    <submittedName>
        <fullName evidence="1">RteC domain-containing protein</fullName>
    </submittedName>
</protein>